<sequence length="837" mass="92320">MKPFILKCGTILSAFLIVNSTYAQLSGPHPNVETERVESTDELQRPGSISGLILSENDEPLVGISLKLEEISLGITSDENGYYKLKDIPPGSYTITASGLGYAASKQNVIVRGGRNTELNLQLNKTAQSLNEVIITGSQNRFARKESDFVGKMPLLNIENPQVYNSIGKELLTEQLVYSVDDAMRNAPGIQKMWEATGRAGDGGAYYNTRGFITQGLLRNGIAGKVTSSIDAINIEKIEVIKGPSATLFGSSLTSYGGSINRVTKKPFENFSTEVTLAGGTNDFHRISADINTPVTADKSLLFRLNTAYNYEGTFQKIGYNKSFALAPSLTYKANDRLTVNLDVEFFSVNGTGKQMIFFYHPAVALGISSAEDMNLDYEKSYMGEGLTQKSENINFFGQVNYKISDYVTSSTNFTTTTNSSEGFGAYFYLVPDNLVTGNDADAGQANYLARADQSTIDSKDRSFEIQQLFTGDFHIGSMRNRVVLGLDYYVTNIDELFYGSEYDIVPLHNPNFDYSQFNGENQAAMYDNEDIDFTWPVNKQSKTYSAFVSDVLNLTDQLSVLAALRIDRFENAAGVEGVAYEGYDQNALSPKFGIVYQPILDKVSIFANYQNSFTNKGFYSAYDAESSQIVQEAADLEHANQVEGGVKLDLLNGKLTTSLSYYNILVENMLRADPNPDAAQLSAQIQDGSQRSKGFEVDLIASPLEGLNIVAGFSYNDSEYEKSDADVLGRRPTTASSPYLGNLWVSYRFPQHIAKGFGIGFGGNYASENKILNSVYYGEFSLPSYTVLNASAFYDFPKVRIGLKVDNITNEHYWIGYTTANPQSTRQMVASLSYKF</sequence>
<organism evidence="17 18">
    <name type="scientific">Albibacterium profundi</name>
    <dbReference type="NCBI Taxonomy" id="3134906"/>
    <lineage>
        <taxon>Bacteria</taxon>
        <taxon>Pseudomonadati</taxon>
        <taxon>Bacteroidota</taxon>
        <taxon>Sphingobacteriia</taxon>
        <taxon>Sphingobacteriales</taxon>
        <taxon>Sphingobacteriaceae</taxon>
        <taxon>Albibacterium</taxon>
    </lineage>
</organism>
<keyword evidence="6 14" id="KW-0732">Signal</keyword>
<dbReference type="EMBL" id="JBBVGT010000003">
    <property type="protein sequence ID" value="MFB5946845.1"/>
    <property type="molecule type" value="Genomic_DNA"/>
</dbReference>
<dbReference type="Pfam" id="PF13715">
    <property type="entry name" value="CarbopepD_reg_2"/>
    <property type="match status" value="1"/>
</dbReference>
<evidence type="ECO:0000256" key="14">
    <source>
        <dbReference type="SAM" id="SignalP"/>
    </source>
</evidence>
<evidence type="ECO:0000256" key="6">
    <source>
        <dbReference type="ARBA" id="ARBA00022729"/>
    </source>
</evidence>
<dbReference type="SUPFAM" id="SSF56935">
    <property type="entry name" value="Porins"/>
    <property type="match status" value="1"/>
</dbReference>
<keyword evidence="8" id="KW-0406">Ion transport</keyword>
<dbReference type="InterPro" id="IPR000531">
    <property type="entry name" value="Beta-barrel_TonB"/>
</dbReference>
<dbReference type="Proteomes" id="UP001580928">
    <property type="component" value="Unassembled WGS sequence"/>
</dbReference>
<keyword evidence="10 12" id="KW-0472">Membrane</keyword>
<evidence type="ECO:0000256" key="8">
    <source>
        <dbReference type="ARBA" id="ARBA00023065"/>
    </source>
</evidence>
<accession>A0ABV5CHG9</accession>
<evidence type="ECO:0000256" key="13">
    <source>
        <dbReference type="RuleBase" id="RU003357"/>
    </source>
</evidence>
<dbReference type="InterPro" id="IPR036942">
    <property type="entry name" value="Beta-barrel_TonB_sf"/>
</dbReference>
<reference evidence="17 18" key="1">
    <citation type="submission" date="2024-04" db="EMBL/GenBank/DDBJ databases">
        <title>Albibacterium profundi sp. nov., isolated from sediment of the Challenger Deep of Mariana Trench.</title>
        <authorList>
            <person name="Wang Y."/>
        </authorList>
    </citation>
    <scope>NUCLEOTIDE SEQUENCE [LARGE SCALE GENOMIC DNA]</scope>
    <source>
        <strain evidence="17 18">RHL897</strain>
    </source>
</reference>
<evidence type="ECO:0000256" key="11">
    <source>
        <dbReference type="ARBA" id="ARBA00023237"/>
    </source>
</evidence>
<keyword evidence="18" id="KW-1185">Reference proteome</keyword>
<evidence type="ECO:0000256" key="9">
    <source>
        <dbReference type="ARBA" id="ARBA00023077"/>
    </source>
</evidence>
<evidence type="ECO:0000259" key="15">
    <source>
        <dbReference type="Pfam" id="PF00593"/>
    </source>
</evidence>
<dbReference type="Pfam" id="PF00593">
    <property type="entry name" value="TonB_dep_Rec_b-barrel"/>
    <property type="match status" value="1"/>
</dbReference>
<evidence type="ECO:0000256" key="4">
    <source>
        <dbReference type="ARBA" id="ARBA00022496"/>
    </source>
</evidence>
<dbReference type="RefSeq" id="WP_375558374.1">
    <property type="nucleotide sequence ID" value="NZ_JBBVGT010000003.1"/>
</dbReference>
<protein>
    <submittedName>
        <fullName evidence="17">TonB-dependent receptor</fullName>
    </submittedName>
</protein>
<proteinExistence type="inferred from homology"/>
<dbReference type="Gene3D" id="2.60.40.1120">
    <property type="entry name" value="Carboxypeptidase-like, regulatory domain"/>
    <property type="match status" value="1"/>
</dbReference>
<keyword evidence="11 12" id="KW-0998">Cell outer membrane</keyword>
<evidence type="ECO:0000256" key="1">
    <source>
        <dbReference type="ARBA" id="ARBA00004571"/>
    </source>
</evidence>
<dbReference type="Pfam" id="PF07715">
    <property type="entry name" value="Plug"/>
    <property type="match status" value="1"/>
</dbReference>
<keyword evidence="2 12" id="KW-0813">Transport</keyword>
<dbReference type="Gene3D" id="2.170.130.10">
    <property type="entry name" value="TonB-dependent receptor, plug domain"/>
    <property type="match status" value="1"/>
</dbReference>
<gene>
    <name evidence="17" type="ORF">WKR92_13505</name>
</gene>
<keyword evidence="7" id="KW-0408">Iron</keyword>
<evidence type="ECO:0000256" key="5">
    <source>
        <dbReference type="ARBA" id="ARBA00022692"/>
    </source>
</evidence>
<evidence type="ECO:0000313" key="18">
    <source>
        <dbReference type="Proteomes" id="UP001580928"/>
    </source>
</evidence>
<dbReference type="PROSITE" id="PS52016">
    <property type="entry name" value="TONB_DEPENDENT_REC_3"/>
    <property type="match status" value="1"/>
</dbReference>
<dbReference type="InterPro" id="IPR008969">
    <property type="entry name" value="CarboxyPept-like_regulatory"/>
</dbReference>
<dbReference type="SUPFAM" id="SSF49464">
    <property type="entry name" value="Carboxypeptidase regulatory domain-like"/>
    <property type="match status" value="1"/>
</dbReference>
<evidence type="ECO:0000256" key="7">
    <source>
        <dbReference type="ARBA" id="ARBA00023004"/>
    </source>
</evidence>
<feature type="signal peptide" evidence="14">
    <location>
        <begin position="1"/>
        <end position="23"/>
    </location>
</feature>
<feature type="domain" description="TonB-dependent receptor plug" evidence="16">
    <location>
        <begin position="159"/>
        <end position="252"/>
    </location>
</feature>
<dbReference type="Gene3D" id="2.40.170.20">
    <property type="entry name" value="TonB-dependent receptor, beta-barrel domain"/>
    <property type="match status" value="1"/>
</dbReference>
<dbReference type="PANTHER" id="PTHR32552:SF68">
    <property type="entry name" value="FERRICHROME OUTER MEMBRANE TRANSPORTER_PHAGE RECEPTOR"/>
    <property type="match status" value="1"/>
</dbReference>
<evidence type="ECO:0000313" key="17">
    <source>
        <dbReference type="EMBL" id="MFB5946845.1"/>
    </source>
</evidence>
<evidence type="ECO:0000256" key="10">
    <source>
        <dbReference type="ARBA" id="ARBA00023136"/>
    </source>
</evidence>
<evidence type="ECO:0000259" key="16">
    <source>
        <dbReference type="Pfam" id="PF07715"/>
    </source>
</evidence>
<evidence type="ECO:0000256" key="2">
    <source>
        <dbReference type="ARBA" id="ARBA00022448"/>
    </source>
</evidence>
<keyword evidence="17" id="KW-0675">Receptor</keyword>
<feature type="domain" description="TonB-dependent receptor-like beta-barrel" evidence="15">
    <location>
        <begin position="401"/>
        <end position="809"/>
    </location>
</feature>
<comment type="subcellular location">
    <subcellularLocation>
        <location evidence="1 12">Cell outer membrane</location>
        <topology evidence="1 12">Multi-pass membrane protein</topology>
    </subcellularLocation>
</comment>
<feature type="chain" id="PRO_5046436990" evidence="14">
    <location>
        <begin position="24"/>
        <end position="837"/>
    </location>
</feature>
<comment type="caution">
    <text evidence="17">The sequence shown here is derived from an EMBL/GenBank/DDBJ whole genome shotgun (WGS) entry which is preliminary data.</text>
</comment>
<dbReference type="InterPro" id="IPR012910">
    <property type="entry name" value="Plug_dom"/>
</dbReference>
<dbReference type="InterPro" id="IPR037066">
    <property type="entry name" value="Plug_dom_sf"/>
</dbReference>
<keyword evidence="4" id="KW-0410">Iron transport</keyword>
<dbReference type="CDD" id="cd01347">
    <property type="entry name" value="ligand_gated_channel"/>
    <property type="match status" value="1"/>
</dbReference>
<keyword evidence="5 12" id="KW-0812">Transmembrane</keyword>
<evidence type="ECO:0000256" key="12">
    <source>
        <dbReference type="PROSITE-ProRule" id="PRU01360"/>
    </source>
</evidence>
<dbReference type="InterPro" id="IPR039426">
    <property type="entry name" value="TonB-dep_rcpt-like"/>
</dbReference>
<name>A0ABV5CHG9_9SPHI</name>
<evidence type="ECO:0000256" key="3">
    <source>
        <dbReference type="ARBA" id="ARBA00022452"/>
    </source>
</evidence>
<dbReference type="PANTHER" id="PTHR32552">
    <property type="entry name" value="FERRICHROME IRON RECEPTOR-RELATED"/>
    <property type="match status" value="1"/>
</dbReference>
<comment type="similarity">
    <text evidence="12 13">Belongs to the TonB-dependent receptor family.</text>
</comment>
<keyword evidence="9 13" id="KW-0798">TonB box</keyword>
<keyword evidence="3 12" id="KW-1134">Transmembrane beta strand</keyword>